<evidence type="ECO:0008006" key="9">
    <source>
        <dbReference type="Google" id="ProtNLM"/>
    </source>
</evidence>
<dbReference type="Gene3D" id="2.60.120.290">
    <property type="entry name" value="Spermadhesin, CUB domain"/>
    <property type="match status" value="3"/>
</dbReference>
<proteinExistence type="predicted"/>
<dbReference type="PROSITE" id="PS50853">
    <property type="entry name" value="FN3"/>
    <property type="match status" value="1"/>
</dbReference>
<evidence type="ECO:0000313" key="7">
    <source>
        <dbReference type="EMBL" id="KAH3869163.1"/>
    </source>
</evidence>
<dbReference type="InterPro" id="IPR035914">
    <property type="entry name" value="Sperma_CUB_dom_sf"/>
</dbReference>
<evidence type="ECO:0000256" key="4">
    <source>
        <dbReference type="SAM" id="SignalP"/>
    </source>
</evidence>
<dbReference type="InterPro" id="IPR000859">
    <property type="entry name" value="CUB_dom"/>
</dbReference>
<dbReference type="InterPro" id="IPR003961">
    <property type="entry name" value="FN3_dom"/>
</dbReference>
<comment type="caution">
    <text evidence="7">The sequence shown here is derived from an EMBL/GenBank/DDBJ whole genome shotgun (WGS) entry which is preliminary data.</text>
</comment>
<evidence type="ECO:0000256" key="1">
    <source>
        <dbReference type="ARBA" id="ARBA00022737"/>
    </source>
</evidence>
<gene>
    <name evidence="7" type="ORF">DPMN_032324</name>
</gene>
<organism evidence="7 8">
    <name type="scientific">Dreissena polymorpha</name>
    <name type="common">Zebra mussel</name>
    <name type="synonym">Mytilus polymorpha</name>
    <dbReference type="NCBI Taxonomy" id="45954"/>
    <lineage>
        <taxon>Eukaryota</taxon>
        <taxon>Metazoa</taxon>
        <taxon>Spiralia</taxon>
        <taxon>Lophotrochozoa</taxon>
        <taxon>Mollusca</taxon>
        <taxon>Bivalvia</taxon>
        <taxon>Autobranchia</taxon>
        <taxon>Heteroconchia</taxon>
        <taxon>Euheterodonta</taxon>
        <taxon>Imparidentia</taxon>
        <taxon>Neoheterodontei</taxon>
        <taxon>Myida</taxon>
        <taxon>Dreissenoidea</taxon>
        <taxon>Dreissenidae</taxon>
        <taxon>Dreissena</taxon>
    </lineage>
</organism>
<feature type="chain" id="PRO_5038426489" description="Cubilin" evidence="4">
    <location>
        <begin position="24"/>
        <end position="839"/>
    </location>
</feature>
<comment type="caution">
    <text evidence="3">Lacks conserved residue(s) required for the propagation of feature annotation.</text>
</comment>
<dbReference type="CDD" id="cd00041">
    <property type="entry name" value="CUB"/>
    <property type="match status" value="2"/>
</dbReference>
<name>A0A9D4M403_DREPO</name>
<keyword evidence="4" id="KW-0732">Signal</keyword>
<dbReference type="AlphaFoldDB" id="A0A9D4M403"/>
<dbReference type="SUPFAM" id="SSF49265">
    <property type="entry name" value="Fibronectin type III"/>
    <property type="match status" value="3"/>
</dbReference>
<evidence type="ECO:0000256" key="2">
    <source>
        <dbReference type="ARBA" id="ARBA00023157"/>
    </source>
</evidence>
<feature type="domain" description="Fibronectin type-III" evidence="6">
    <location>
        <begin position="419"/>
        <end position="515"/>
    </location>
</feature>
<keyword evidence="1" id="KW-0677">Repeat</keyword>
<reference evidence="7" key="1">
    <citation type="journal article" date="2019" name="bioRxiv">
        <title>The Genome of the Zebra Mussel, Dreissena polymorpha: A Resource for Invasive Species Research.</title>
        <authorList>
            <person name="McCartney M.A."/>
            <person name="Auch B."/>
            <person name="Kono T."/>
            <person name="Mallez S."/>
            <person name="Zhang Y."/>
            <person name="Obille A."/>
            <person name="Becker A."/>
            <person name="Abrahante J.E."/>
            <person name="Garbe J."/>
            <person name="Badalamenti J.P."/>
            <person name="Herman A."/>
            <person name="Mangelson H."/>
            <person name="Liachko I."/>
            <person name="Sullivan S."/>
            <person name="Sone E.D."/>
            <person name="Koren S."/>
            <person name="Silverstein K.A.T."/>
            <person name="Beckman K.B."/>
            <person name="Gohl D.M."/>
        </authorList>
    </citation>
    <scope>NUCLEOTIDE SEQUENCE</scope>
    <source>
        <strain evidence="7">Duluth1</strain>
        <tissue evidence="7">Whole animal</tissue>
    </source>
</reference>
<dbReference type="SMART" id="SM00060">
    <property type="entry name" value="FN3"/>
    <property type="match status" value="3"/>
</dbReference>
<sequence length="839" mass="93645">MNTKIYFFIVLCVGFVVIDFAKAKIQVTTLPAQLQIEWDPSNISVQSWDLTYDVMGTEYHGVLDVIGTSFSVNVSTDQYPGSLYKVSVYQVVNGTRQLYGIGYGRANCSTSFHTVIGDTNSLRFPGYSRVIPSGVVCTWNFVGTVDTWYRIQVSDFNIKMNESCGDYVTVNDGSFCNTSMWISSKIITNSSFSVKLFTKSSKGGPFEFIVTAVHRLYAPTNVTAYAPDDVINVTWEPPSYHPENFTYTLRLAHYPFTSFLDMTLEGNATSYSILLTSHFGQNFTVQIRSVSADVTSDFGTPIFVRTSCKKDYFIKETQQLFVTSEQFPNNYLPDVHCTFTFKTNDEFILRILTHTLDISGSSFCRVPPFLEINGERFCSDHLPSPIIVHNTSMLEMIFDSGLNTRGVGFNFSIQSVAQQPSPPQNVHATVEQDEIRISWAPPAHRQAYVSLYTVQYVLPPHTPGATMVLTQESRNFTIDTHGYSGRLYVFRMSASTDGGQSAFTAPLYVRASCGNQFRLERHQEVIILSPGSTSAYSPAVVCNWSVVAPPNNWLKLIMQEFHLEDSVNCTKDSLSISGQEPLCGNQTGSYIFRRNSLDFRFTSDYDIERRGFHLVIISEGPTPGAPENVSMQTTQYGIVVQWRPPPFRTEFVNGYAIIYVIGNDGSNHTDRVIPKAHYHVIDMTSFTGRMVNVWIRSIGDVEDSVAVPVGKIRTFCGGVVEIGLEPVYISSPGYGKATPAGILCDWSIRTTHVHNTTLRFALISLELINVGSSSLAPEISCGSYLRIDNVTRCAGIGEAEEMELTQHRETTLTFQTGDADVESRFLIRLETYEYSVISG</sequence>
<dbReference type="InterPro" id="IPR036116">
    <property type="entry name" value="FN3_sf"/>
</dbReference>
<dbReference type="EMBL" id="JAIWYP010000002">
    <property type="protein sequence ID" value="KAH3869163.1"/>
    <property type="molecule type" value="Genomic_DNA"/>
</dbReference>
<dbReference type="PANTHER" id="PTHR24251">
    <property type="entry name" value="OVOCHYMASE-RELATED"/>
    <property type="match status" value="1"/>
</dbReference>
<dbReference type="PROSITE" id="PS01180">
    <property type="entry name" value="CUB"/>
    <property type="match status" value="2"/>
</dbReference>
<evidence type="ECO:0000259" key="5">
    <source>
        <dbReference type="PROSITE" id="PS01180"/>
    </source>
</evidence>
<evidence type="ECO:0000256" key="3">
    <source>
        <dbReference type="PROSITE-ProRule" id="PRU00059"/>
    </source>
</evidence>
<evidence type="ECO:0000313" key="8">
    <source>
        <dbReference type="Proteomes" id="UP000828390"/>
    </source>
</evidence>
<keyword evidence="2" id="KW-1015">Disulfide bond</keyword>
<dbReference type="Pfam" id="PF00431">
    <property type="entry name" value="CUB"/>
    <property type="match status" value="1"/>
</dbReference>
<dbReference type="CDD" id="cd00063">
    <property type="entry name" value="FN3"/>
    <property type="match status" value="1"/>
</dbReference>
<feature type="signal peptide" evidence="4">
    <location>
        <begin position="1"/>
        <end position="23"/>
    </location>
</feature>
<dbReference type="SUPFAM" id="SSF49854">
    <property type="entry name" value="Spermadhesin, CUB domain"/>
    <property type="match status" value="4"/>
</dbReference>
<evidence type="ECO:0000259" key="6">
    <source>
        <dbReference type="PROSITE" id="PS50853"/>
    </source>
</evidence>
<dbReference type="Proteomes" id="UP000828390">
    <property type="component" value="Unassembled WGS sequence"/>
</dbReference>
<dbReference type="InterPro" id="IPR013783">
    <property type="entry name" value="Ig-like_fold"/>
</dbReference>
<dbReference type="Gene3D" id="2.60.40.10">
    <property type="entry name" value="Immunoglobulins"/>
    <property type="match status" value="1"/>
</dbReference>
<accession>A0A9D4M403</accession>
<dbReference type="Pfam" id="PF00041">
    <property type="entry name" value="fn3"/>
    <property type="match status" value="1"/>
</dbReference>
<dbReference type="SMART" id="SM00042">
    <property type="entry name" value="CUB"/>
    <property type="match status" value="3"/>
</dbReference>
<feature type="domain" description="CUB" evidence="5">
    <location>
        <begin position="308"/>
        <end position="416"/>
    </location>
</feature>
<protein>
    <recommendedName>
        <fullName evidence="9">Cubilin</fullName>
    </recommendedName>
</protein>
<keyword evidence="8" id="KW-1185">Reference proteome</keyword>
<feature type="domain" description="CUB" evidence="5">
    <location>
        <begin position="513"/>
        <end position="619"/>
    </location>
</feature>
<reference evidence="7" key="2">
    <citation type="submission" date="2020-11" db="EMBL/GenBank/DDBJ databases">
        <authorList>
            <person name="McCartney M.A."/>
            <person name="Auch B."/>
            <person name="Kono T."/>
            <person name="Mallez S."/>
            <person name="Becker A."/>
            <person name="Gohl D.M."/>
            <person name="Silverstein K.A.T."/>
            <person name="Koren S."/>
            <person name="Bechman K.B."/>
            <person name="Herman A."/>
            <person name="Abrahante J.E."/>
            <person name="Garbe J."/>
        </authorList>
    </citation>
    <scope>NUCLEOTIDE SEQUENCE</scope>
    <source>
        <strain evidence="7">Duluth1</strain>
        <tissue evidence="7">Whole animal</tissue>
    </source>
</reference>